<organism evidence="1 2">
    <name type="scientific">Paxillus involutus ATCC 200175</name>
    <dbReference type="NCBI Taxonomy" id="664439"/>
    <lineage>
        <taxon>Eukaryota</taxon>
        <taxon>Fungi</taxon>
        <taxon>Dikarya</taxon>
        <taxon>Basidiomycota</taxon>
        <taxon>Agaricomycotina</taxon>
        <taxon>Agaricomycetes</taxon>
        <taxon>Agaricomycetidae</taxon>
        <taxon>Boletales</taxon>
        <taxon>Paxilineae</taxon>
        <taxon>Paxillaceae</taxon>
        <taxon>Paxillus</taxon>
    </lineage>
</organism>
<reference evidence="1 2" key="1">
    <citation type="submission" date="2014-06" db="EMBL/GenBank/DDBJ databases">
        <authorList>
            <consortium name="DOE Joint Genome Institute"/>
            <person name="Kuo A."/>
            <person name="Kohler A."/>
            <person name="Nagy L.G."/>
            <person name="Floudas D."/>
            <person name="Copeland A."/>
            <person name="Barry K.W."/>
            <person name="Cichocki N."/>
            <person name="Veneault-Fourrey C."/>
            <person name="LaButti K."/>
            <person name="Lindquist E.A."/>
            <person name="Lipzen A."/>
            <person name="Lundell T."/>
            <person name="Morin E."/>
            <person name="Murat C."/>
            <person name="Sun H."/>
            <person name="Tunlid A."/>
            <person name="Henrissat B."/>
            <person name="Grigoriev I.V."/>
            <person name="Hibbett D.S."/>
            <person name="Martin F."/>
            <person name="Nordberg H.P."/>
            <person name="Cantor M.N."/>
            <person name="Hua S.X."/>
        </authorList>
    </citation>
    <scope>NUCLEOTIDE SEQUENCE [LARGE SCALE GENOMIC DNA]</scope>
    <source>
        <strain evidence="1 2">ATCC 200175</strain>
    </source>
</reference>
<reference evidence="2" key="2">
    <citation type="submission" date="2015-01" db="EMBL/GenBank/DDBJ databases">
        <title>Evolutionary Origins and Diversification of the Mycorrhizal Mutualists.</title>
        <authorList>
            <consortium name="DOE Joint Genome Institute"/>
            <consortium name="Mycorrhizal Genomics Consortium"/>
            <person name="Kohler A."/>
            <person name="Kuo A."/>
            <person name="Nagy L.G."/>
            <person name="Floudas D."/>
            <person name="Copeland A."/>
            <person name="Barry K.W."/>
            <person name="Cichocki N."/>
            <person name="Veneault-Fourrey C."/>
            <person name="LaButti K."/>
            <person name="Lindquist E.A."/>
            <person name="Lipzen A."/>
            <person name="Lundell T."/>
            <person name="Morin E."/>
            <person name="Murat C."/>
            <person name="Riley R."/>
            <person name="Ohm R."/>
            <person name="Sun H."/>
            <person name="Tunlid A."/>
            <person name="Henrissat B."/>
            <person name="Grigoriev I.V."/>
            <person name="Hibbett D.S."/>
            <person name="Martin F."/>
        </authorList>
    </citation>
    <scope>NUCLEOTIDE SEQUENCE [LARGE SCALE GENOMIC DNA]</scope>
    <source>
        <strain evidence="2">ATCC 200175</strain>
    </source>
</reference>
<dbReference type="AlphaFoldDB" id="A0A0C9TIL9"/>
<evidence type="ECO:0000313" key="1">
    <source>
        <dbReference type="EMBL" id="KIJ10578.1"/>
    </source>
</evidence>
<gene>
    <name evidence="1" type="ORF">PAXINDRAFT_37761</name>
</gene>
<name>A0A0C9TIL9_PAXIN</name>
<sequence length="93" mass="10313">DGKILHSFKGPDGRPFLNTSSKASELCLVFSLFIDWFNPYGNRQAGKCVSIGAIYMVCHNLPILLCHCLENVYLAGIIPGLNKPPLHHINHLL</sequence>
<keyword evidence="2" id="KW-1185">Reference proteome</keyword>
<feature type="non-terminal residue" evidence="1">
    <location>
        <position position="93"/>
    </location>
</feature>
<protein>
    <submittedName>
        <fullName evidence="1">Uncharacterized protein</fullName>
    </submittedName>
</protein>
<accession>A0A0C9TIL9</accession>
<dbReference type="OrthoDB" id="3253623at2759"/>
<proteinExistence type="predicted"/>
<dbReference type="EMBL" id="KN819402">
    <property type="protein sequence ID" value="KIJ10578.1"/>
    <property type="molecule type" value="Genomic_DNA"/>
</dbReference>
<dbReference type="HOGENOM" id="CLU_179723_0_0_1"/>
<feature type="non-terminal residue" evidence="1">
    <location>
        <position position="1"/>
    </location>
</feature>
<evidence type="ECO:0000313" key="2">
    <source>
        <dbReference type="Proteomes" id="UP000053647"/>
    </source>
</evidence>
<dbReference type="Proteomes" id="UP000053647">
    <property type="component" value="Unassembled WGS sequence"/>
</dbReference>